<proteinExistence type="predicted"/>
<evidence type="ECO:0000313" key="1">
    <source>
        <dbReference type="EMBL" id="RCH87542.1"/>
    </source>
</evidence>
<dbReference type="AlphaFoldDB" id="A0A367JC57"/>
<dbReference type="STRING" id="86630.A0A367JC57"/>
<keyword evidence="2" id="KW-1185">Reference proteome</keyword>
<dbReference type="EMBL" id="PJQL01001635">
    <property type="protein sequence ID" value="RCH87542.1"/>
    <property type="molecule type" value="Genomic_DNA"/>
</dbReference>
<protein>
    <recommendedName>
        <fullName evidence="3">Protein kinase domain-containing protein</fullName>
    </recommendedName>
</protein>
<organism evidence="1 2">
    <name type="scientific">Rhizopus azygosporus</name>
    <name type="common">Rhizopus microsporus var. azygosporus</name>
    <dbReference type="NCBI Taxonomy" id="86630"/>
    <lineage>
        <taxon>Eukaryota</taxon>
        <taxon>Fungi</taxon>
        <taxon>Fungi incertae sedis</taxon>
        <taxon>Mucoromycota</taxon>
        <taxon>Mucoromycotina</taxon>
        <taxon>Mucoromycetes</taxon>
        <taxon>Mucorales</taxon>
        <taxon>Mucorineae</taxon>
        <taxon>Rhizopodaceae</taxon>
        <taxon>Rhizopus</taxon>
    </lineage>
</organism>
<evidence type="ECO:0000313" key="2">
    <source>
        <dbReference type="Proteomes" id="UP000252139"/>
    </source>
</evidence>
<dbReference type="Proteomes" id="UP000252139">
    <property type="component" value="Unassembled WGS sequence"/>
</dbReference>
<evidence type="ECO:0008006" key="3">
    <source>
        <dbReference type="Google" id="ProtNLM"/>
    </source>
</evidence>
<feature type="non-terminal residue" evidence="1">
    <location>
        <position position="1"/>
    </location>
</feature>
<dbReference type="OrthoDB" id="2396127at2759"/>
<gene>
    <name evidence="1" type="ORF">CU097_011231</name>
</gene>
<dbReference type="SUPFAM" id="SSF56112">
    <property type="entry name" value="Protein kinase-like (PK-like)"/>
    <property type="match status" value="1"/>
</dbReference>
<comment type="caution">
    <text evidence="1">The sequence shown here is derived from an EMBL/GenBank/DDBJ whole genome shotgun (WGS) entry which is preliminary data.</text>
</comment>
<name>A0A367JC57_RHIAZ</name>
<sequence>DIICPSTQPTSNAKAQFLDLLSRMLIYDPNQRTSAREALRHPFFMIQFDEWGREIA</sequence>
<dbReference type="Gene3D" id="1.10.510.10">
    <property type="entry name" value="Transferase(Phosphotransferase) domain 1"/>
    <property type="match status" value="1"/>
</dbReference>
<accession>A0A367JC57</accession>
<dbReference type="InterPro" id="IPR011009">
    <property type="entry name" value="Kinase-like_dom_sf"/>
</dbReference>
<reference evidence="1 2" key="1">
    <citation type="journal article" date="2018" name="G3 (Bethesda)">
        <title>Phylogenetic and Phylogenomic Definition of Rhizopus Species.</title>
        <authorList>
            <person name="Gryganskyi A.P."/>
            <person name="Golan J."/>
            <person name="Dolatabadi S."/>
            <person name="Mondo S."/>
            <person name="Robb S."/>
            <person name="Idnurm A."/>
            <person name="Muszewska A."/>
            <person name="Steczkiewicz K."/>
            <person name="Masonjones S."/>
            <person name="Liao H.L."/>
            <person name="Gajdeczka M.T."/>
            <person name="Anike F."/>
            <person name="Vuek A."/>
            <person name="Anishchenko I.M."/>
            <person name="Voigt K."/>
            <person name="de Hoog G.S."/>
            <person name="Smith M.E."/>
            <person name="Heitman J."/>
            <person name="Vilgalys R."/>
            <person name="Stajich J.E."/>
        </authorList>
    </citation>
    <scope>NUCLEOTIDE SEQUENCE [LARGE SCALE GENOMIC DNA]</scope>
    <source>
        <strain evidence="1 2">CBS 357.93</strain>
    </source>
</reference>